<name>C9SDE7_VERA1</name>
<dbReference type="InterPro" id="IPR011008">
    <property type="entry name" value="Dimeric_a/b-barrel"/>
</dbReference>
<dbReference type="KEGG" id="val:VDBG_03208"/>
<sequence length="744" mass="82168">MKIYKSSDINIPRDLNLTELLHTTAFPIPESHLIASDSLTNRSTTLGELRDRAGRLAKGLYDQLNPPDQARWAIVLPNSVDFLEIFHAILWTGGVVCPVNHALRYSEIGQGLAVARPHFVVAYGAVVHVVEQALDFAAEILVKEKGSWTRPRVISIVLPAPGLKHISSDFIAATRLPVPHFDDTSIRLASIHLSSGTTGQPKGVELTHQNFVANVLQLLAFDTPGGHKMFHPAARTVAFTPWAHIANTTAPLFLGPYAGMLHHAMPIYNLEQFARLVGSVQATSFQGVPSVVLALADSDVTAKYDFSAARVIAVGGAPLKKAQLEKLLARAPWRLCQAYGMTEAAGYVAYQEYDEVLYDGCTGKLLPGIEACLKQEGGVEDVPDGETGELWLRGPNISRAYAFDAEANERAFPMPGWYNTGDVCRIDEQGRVSIVGRTKDLIKYKGFQVSPAELEVYVNSHPLVAEGGVGALWDDGQLTELPAAWVVLKDTENLLSEEEEQQVLRDVQFVVDGQVSGYKKLRGGVWLVDKLPKNATGKILRKKLIHMTDGMSKYAHEAQVNEDGTLKYAVLTSRDIARETDIWVVEEYVNEAAFDHHMSLPSVNAMRAWIGENVGPKPPTMHILTYPSDSFQFSRQQVNEHTDPWIIIAELNYMVGGVGTSLPYWQAVVDQGREEEVGTLVYGILKDEGTVERLFTMEAYESEAYLKDIHVKSDAIAASIRDTKHLRTSIEWSFLRLVAGFLHK</sequence>
<dbReference type="EMBL" id="DS985216">
    <property type="protein sequence ID" value="EEY17099.1"/>
    <property type="molecule type" value="Genomic_DNA"/>
</dbReference>
<feature type="domain" description="AMP-binding enzyme C-terminal" evidence="5">
    <location>
        <begin position="453"/>
        <end position="538"/>
    </location>
</feature>
<evidence type="ECO:0000259" key="4">
    <source>
        <dbReference type="Pfam" id="PF03992"/>
    </source>
</evidence>
<protein>
    <submittedName>
        <fullName evidence="6">4-coumarate-CoA ligase</fullName>
    </submittedName>
</protein>
<dbReference type="Pfam" id="PF13193">
    <property type="entry name" value="AMP-binding_C"/>
    <property type="match status" value="1"/>
</dbReference>
<evidence type="ECO:0000256" key="2">
    <source>
        <dbReference type="ARBA" id="ARBA00022598"/>
    </source>
</evidence>
<dbReference type="PANTHER" id="PTHR24096:SF149">
    <property type="entry name" value="AMP-BINDING DOMAIN-CONTAINING PROTEIN-RELATED"/>
    <property type="match status" value="1"/>
</dbReference>
<proteinExistence type="inferred from homology"/>
<keyword evidence="7" id="KW-1185">Reference proteome</keyword>
<dbReference type="GO" id="GO:0019748">
    <property type="term" value="P:secondary metabolic process"/>
    <property type="evidence" value="ECO:0007669"/>
    <property type="project" value="TreeGrafter"/>
</dbReference>
<feature type="domain" description="AMP-dependent synthetase/ligase" evidence="3">
    <location>
        <begin position="40"/>
        <end position="401"/>
    </location>
</feature>
<dbReference type="Gene3D" id="3.30.300.30">
    <property type="match status" value="1"/>
</dbReference>
<dbReference type="InterPro" id="IPR020845">
    <property type="entry name" value="AMP-binding_CS"/>
</dbReference>
<dbReference type="InterPro" id="IPR045851">
    <property type="entry name" value="AMP-bd_C_sf"/>
</dbReference>
<dbReference type="eggNOG" id="KOG1176">
    <property type="taxonomic scope" value="Eukaryota"/>
</dbReference>
<dbReference type="AlphaFoldDB" id="C9SDE7"/>
<evidence type="ECO:0000313" key="7">
    <source>
        <dbReference type="Proteomes" id="UP000008698"/>
    </source>
</evidence>
<dbReference type="HOGENOM" id="CLU_000022_59_2_1"/>
<dbReference type="PANTHER" id="PTHR24096">
    <property type="entry name" value="LONG-CHAIN-FATTY-ACID--COA LIGASE"/>
    <property type="match status" value="1"/>
</dbReference>
<dbReference type="InterPro" id="IPR000873">
    <property type="entry name" value="AMP-dep_synth/lig_dom"/>
</dbReference>
<reference evidence="7" key="1">
    <citation type="journal article" date="2011" name="PLoS Pathog.">
        <title>Comparative genomics yields insights into niche adaptation of plant vascular wilt pathogens.</title>
        <authorList>
            <person name="Klosterman S.J."/>
            <person name="Subbarao K.V."/>
            <person name="Kang S."/>
            <person name="Veronese P."/>
            <person name="Gold S.E."/>
            <person name="Thomma B.P.H.J."/>
            <person name="Chen Z."/>
            <person name="Henrissat B."/>
            <person name="Lee Y.-H."/>
            <person name="Park J."/>
            <person name="Garcia-Pedrajas M.D."/>
            <person name="Barbara D.J."/>
            <person name="Anchieta A."/>
            <person name="de Jonge R."/>
            <person name="Santhanam P."/>
            <person name="Maruthachalam K."/>
            <person name="Atallah Z."/>
            <person name="Amyotte S.G."/>
            <person name="Paz Z."/>
            <person name="Inderbitzin P."/>
            <person name="Hayes R.J."/>
            <person name="Heiman D.I."/>
            <person name="Young S."/>
            <person name="Zeng Q."/>
            <person name="Engels R."/>
            <person name="Galagan J."/>
            <person name="Cuomo C.A."/>
            <person name="Dobinson K.F."/>
            <person name="Ma L.-J."/>
        </authorList>
    </citation>
    <scope>NUCLEOTIDE SEQUENCE [LARGE SCALE GENOMIC DNA]</scope>
    <source>
        <strain evidence="7">VaMs.102 / ATCC MYA-4576 / FGSC 10136</strain>
    </source>
</reference>
<dbReference type="InterPro" id="IPR042099">
    <property type="entry name" value="ANL_N_sf"/>
</dbReference>
<dbReference type="Gene3D" id="3.30.70.100">
    <property type="match status" value="1"/>
</dbReference>
<dbReference type="Proteomes" id="UP000008698">
    <property type="component" value="Unassembled WGS sequence"/>
</dbReference>
<feature type="domain" description="ABM" evidence="4">
    <location>
        <begin position="558"/>
        <end position="608"/>
    </location>
</feature>
<comment type="similarity">
    <text evidence="1">Belongs to the ATP-dependent AMP-binding enzyme family.</text>
</comment>
<dbReference type="OMA" id="KLRGGVW"/>
<dbReference type="SUPFAM" id="SSF56801">
    <property type="entry name" value="Acetyl-CoA synthetase-like"/>
    <property type="match status" value="1"/>
</dbReference>
<dbReference type="STRING" id="526221.C9SDE7"/>
<evidence type="ECO:0000313" key="6">
    <source>
        <dbReference type="EMBL" id="EEY17099.1"/>
    </source>
</evidence>
<dbReference type="InterPro" id="IPR007138">
    <property type="entry name" value="ABM_dom"/>
</dbReference>
<dbReference type="SUPFAM" id="SSF54909">
    <property type="entry name" value="Dimeric alpha+beta barrel"/>
    <property type="match status" value="1"/>
</dbReference>
<organism evidence="7">
    <name type="scientific">Verticillium alfalfae (strain VaMs.102 / ATCC MYA-4576 / FGSC 10136)</name>
    <name type="common">Verticillium wilt of alfalfa</name>
    <name type="synonym">Verticillium albo-atrum</name>
    <dbReference type="NCBI Taxonomy" id="526221"/>
    <lineage>
        <taxon>Eukaryota</taxon>
        <taxon>Fungi</taxon>
        <taxon>Dikarya</taxon>
        <taxon>Ascomycota</taxon>
        <taxon>Pezizomycotina</taxon>
        <taxon>Sordariomycetes</taxon>
        <taxon>Hypocreomycetidae</taxon>
        <taxon>Glomerellales</taxon>
        <taxon>Plectosphaerellaceae</taxon>
        <taxon>Verticillium</taxon>
    </lineage>
</organism>
<dbReference type="GeneID" id="9533227"/>
<dbReference type="GO" id="GO:0016405">
    <property type="term" value="F:CoA-ligase activity"/>
    <property type="evidence" value="ECO:0007669"/>
    <property type="project" value="TreeGrafter"/>
</dbReference>
<dbReference type="Pfam" id="PF00501">
    <property type="entry name" value="AMP-binding"/>
    <property type="match status" value="1"/>
</dbReference>
<dbReference type="Pfam" id="PF03992">
    <property type="entry name" value="ABM"/>
    <property type="match status" value="1"/>
</dbReference>
<dbReference type="OrthoDB" id="1898221at2759"/>
<accession>C9SDE7</accession>
<dbReference type="Gene3D" id="3.40.50.12780">
    <property type="entry name" value="N-terminal domain of ligase-like"/>
    <property type="match status" value="1"/>
</dbReference>
<dbReference type="InterPro" id="IPR025110">
    <property type="entry name" value="AMP-bd_C"/>
</dbReference>
<evidence type="ECO:0000259" key="5">
    <source>
        <dbReference type="Pfam" id="PF13193"/>
    </source>
</evidence>
<evidence type="ECO:0000259" key="3">
    <source>
        <dbReference type="Pfam" id="PF00501"/>
    </source>
</evidence>
<gene>
    <name evidence="6" type="ORF">VDBG_03208</name>
</gene>
<dbReference type="RefSeq" id="XP_003007069.1">
    <property type="nucleotide sequence ID" value="XM_003007023.1"/>
</dbReference>
<evidence type="ECO:0000256" key="1">
    <source>
        <dbReference type="ARBA" id="ARBA00006432"/>
    </source>
</evidence>
<dbReference type="PROSITE" id="PS00455">
    <property type="entry name" value="AMP_BINDING"/>
    <property type="match status" value="1"/>
</dbReference>
<keyword evidence="2 6" id="KW-0436">Ligase</keyword>